<dbReference type="CDD" id="cd12108">
    <property type="entry name" value="Hr-like"/>
    <property type="match status" value="1"/>
</dbReference>
<dbReference type="PANTHER" id="PTHR38048:SF2">
    <property type="entry name" value="HEMERYTHRIN-LIKE DOMAIN-CONTAINING PROTEIN"/>
    <property type="match status" value="1"/>
</dbReference>
<name>A0A371CTU6_9APHY</name>
<feature type="domain" description="Hemerythrin-like" evidence="1">
    <location>
        <begin position="82"/>
        <end position="159"/>
    </location>
</feature>
<dbReference type="Pfam" id="PF01814">
    <property type="entry name" value="Hemerythrin"/>
    <property type="match status" value="1"/>
</dbReference>
<protein>
    <recommendedName>
        <fullName evidence="1">Hemerythrin-like domain-containing protein</fullName>
    </recommendedName>
</protein>
<dbReference type="OrthoDB" id="58416at2759"/>
<keyword evidence="3" id="KW-1185">Reference proteome</keyword>
<reference evidence="2 3" key="1">
    <citation type="journal article" date="2018" name="Biotechnol. Biofuels">
        <title>Integrative visual omics of the white-rot fungus Polyporus brumalis exposes the biotechnological potential of its oxidative enzymes for delignifying raw plant biomass.</title>
        <authorList>
            <person name="Miyauchi S."/>
            <person name="Rancon A."/>
            <person name="Drula E."/>
            <person name="Hage H."/>
            <person name="Chaduli D."/>
            <person name="Favel A."/>
            <person name="Grisel S."/>
            <person name="Henrissat B."/>
            <person name="Herpoel-Gimbert I."/>
            <person name="Ruiz-Duenas F.J."/>
            <person name="Chevret D."/>
            <person name="Hainaut M."/>
            <person name="Lin J."/>
            <person name="Wang M."/>
            <person name="Pangilinan J."/>
            <person name="Lipzen A."/>
            <person name="Lesage-Meessen L."/>
            <person name="Navarro D."/>
            <person name="Riley R."/>
            <person name="Grigoriev I.V."/>
            <person name="Zhou S."/>
            <person name="Raouche S."/>
            <person name="Rosso M.N."/>
        </authorList>
    </citation>
    <scope>NUCLEOTIDE SEQUENCE [LARGE SCALE GENOMIC DNA]</scope>
    <source>
        <strain evidence="2 3">BRFM 1820</strain>
    </source>
</reference>
<evidence type="ECO:0000259" key="1">
    <source>
        <dbReference type="Pfam" id="PF01814"/>
    </source>
</evidence>
<gene>
    <name evidence="2" type="ORF">OH76DRAFT_1458353</name>
</gene>
<accession>A0A371CTU6</accession>
<organism evidence="2 3">
    <name type="scientific">Lentinus brumalis</name>
    <dbReference type="NCBI Taxonomy" id="2498619"/>
    <lineage>
        <taxon>Eukaryota</taxon>
        <taxon>Fungi</taxon>
        <taxon>Dikarya</taxon>
        <taxon>Basidiomycota</taxon>
        <taxon>Agaricomycotina</taxon>
        <taxon>Agaricomycetes</taxon>
        <taxon>Polyporales</taxon>
        <taxon>Polyporaceae</taxon>
        <taxon>Lentinus</taxon>
    </lineage>
</organism>
<evidence type="ECO:0000313" key="2">
    <source>
        <dbReference type="EMBL" id="RDX43691.1"/>
    </source>
</evidence>
<dbReference type="InterPro" id="IPR012312">
    <property type="entry name" value="Hemerythrin-like"/>
</dbReference>
<proteinExistence type="predicted"/>
<evidence type="ECO:0000313" key="3">
    <source>
        <dbReference type="Proteomes" id="UP000256964"/>
    </source>
</evidence>
<dbReference type="EMBL" id="KZ857461">
    <property type="protein sequence ID" value="RDX43691.1"/>
    <property type="molecule type" value="Genomic_DNA"/>
</dbReference>
<dbReference type="AlphaFoldDB" id="A0A371CTU6"/>
<dbReference type="InterPro" id="IPR053206">
    <property type="entry name" value="Dimeric_xanthone_biosynth"/>
</dbReference>
<dbReference type="PANTHER" id="PTHR38048">
    <property type="entry name" value="EXPRESSED PROTEIN"/>
    <property type="match status" value="1"/>
</dbReference>
<dbReference type="Gene3D" id="1.20.120.520">
    <property type="entry name" value="nmb1532 protein domain like"/>
    <property type="match status" value="1"/>
</dbReference>
<dbReference type="Proteomes" id="UP000256964">
    <property type="component" value="Unassembled WGS sequence"/>
</dbReference>
<sequence length="252" mass="28586">MSTDPVISASKFSDPAVLAEVAKIRKVAEVPRPALASGKTAWAMAWMHLIIWNAWKSAYFYADKIPEGDFDNYRAYAALSIKFLVDHHDAEEKTLFPMLEEKIPGSMEKNHHQHEAFLQPLGDLLKYLDTVTVDKWDAATFRAKVDDLLFPVMEHLADELDSLDAEKLTAKFTEDELQAINTATHKAQSTGDSKLELPFVVQNLPPGCEFPPAPGFVKNILGPWMFYWKYARLWKYTAYPWKQTLPTTVPAL</sequence>